<dbReference type="AlphaFoldDB" id="A0A4R6DPB6"/>
<evidence type="ECO:0000313" key="3">
    <source>
        <dbReference type="EMBL" id="TDN46831.1"/>
    </source>
</evidence>
<protein>
    <submittedName>
        <fullName evidence="3">VCBS repeat-containing protein</fullName>
    </submittedName>
</protein>
<accession>A0A4R6DPB6</accession>
<evidence type="ECO:0000313" key="4">
    <source>
        <dbReference type="Proteomes" id="UP000295530"/>
    </source>
</evidence>
<keyword evidence="4" id="KW-1185">Reference proteome</keyword>
<gene>
    <name evidence="3" type="ORF">EC847_1393</name>
</gene>
<organism evidence="3 4">
    <name type="scientific">Scandinavium goeteborgense</name>
    <dbReference type="NCBI Taxonomy" id="1851514"/>
    <lineage>
        <taxon>Bacteria</taxon>
        <taxon>Pseudomonadati</taxon>
        <taxon>Pseudomonadota</taxon>
        <taxon>Gammaproteobacteria</taxon>
        <taxon>Enterobacterales</taxon>
        <taxon>Enterobacteriaceae</taxon>
        <taxon>Scandinavium</taxon>
    </lineage>
</organism>
<evidence type="ECO:0000256" key="1">
    <source>
        <dbReference type="SAM" id="MobiDB-lite"/>
    </source>
</evidence>
<evidence type="ECO:0000259" key="2">
    <source>
        <dbReference type="Pfam" id="PF19077"/>
    </source>
</evidence>
<dbReference type="NCBIfam" id="NF033510">
    <property type="entry name" value="Ca_tandemer"/>
    <property type="match status" value="3"/>
</dbReference>
<dbReference type="Gene3D" id="2.60.40.10">
    <property type="entry name" value="Immunoglobulins"/>
    <property type="match status" value="2"/>
</dbReference>
<feature type="region of interest" description="Disordered" evidence="1">
    <location>
        <begin position="260"/>
        <end position="282"/>
    </location>
</feature>
<dbReference type="InterPro" id="IPR044016">
    <property type="entry name" value="Big_13"/>
</dbReference>
<feature type="compositionally biased region" description="Basic and acidic residues" evidence="1">
    <location>
        <begin position="264"/>
        <end position="274"/>
    </location>
</feature>
<dbReference type="Gene3D" id="3.30.420.430">
    <property type="match status" value="2"/>
</dbReference>
<dbReference type="OrthoDB" id="8481600at2"/>
<dbReference type="InterPro" id="IPR010221">
    <property type="entry name" value="VCBS_dom"/>
</dbReference>
<dbReference type="Proteomes" id="UP000295530">
    <property type="component" value="Unassembled WGS sequence"/>
</dbReference>
<feature type="domain" description="Bacterial Ig-like" evidence="2">
    <location>
        <begin position="138"/>
        <end position="231"/>
    </location>
</feature>
<name>A0A4R6DPB6_SCAGO</name>
<dbReference type="RefSeq" id="WP_133462635.1">
    <property type="nucleotide sequence ID" value="NZ_SNVX01000039.1"/>
</dbReference>
<reference evidence="3 4" key="1">
    <citation type="submission" date="2019-03" db="EMBL/GenBank/DDBJ databases">
        <title>Genomic analyses of the natural microbiome of Caenorhabditis elegans.</title>
        <authorList>
            <person name="Samuel B."/>
        </authorList>
    </citation>
    <scope>NUCLEOTIDE SEQUENCE [LARGE SCALE GENOMIC DNA]</scope>
    <source>
        <strain evidence="3 4">BIGb0156</strain>
    </source>
</reference>
<dbReference type="InterPro" id="IPR013783">
    <property type="entry name" value="Ig-like_fold"/>
</dbReference>
<dbReference type="EMBL" id="SNVX01000039">
    <property type="protein sequence ID" value="TDN46831.1"/>
    <property type="molecule type" value="Genomic_DNA"/>
</dbReference>
<dbReference type="Pfam" id="PF19077">
    <property type="entry name" value="Big_13"/>
    <property type="match status" value="1"/>
</dbReference>
<sequence length="761" mass="81142">MSNTKDTDQILGNEYDTLAHIDAITDATGNSVGPILNDGYTDDLQPVLSGRLPMGDGQTLRVYANGVVLGYADIKEGGYWAFQPDTPLEPGKTYDFQVFLLDSGTSVLLPSNTFTIHTTELNQDAAPDAPAITEVRDHAGDHQGPVAQGGKTDDKQPEVSGTAQAGSVVTVSVYSDVHNQTYTLGSVVADADGHWSYQLHGSQDITNGLGEWTFTATATNTVGTSEASAGYSVETVASNTDVFAAPEITYLKDNVGLHQGEITDGDKTDDKQPELHGTGEPGSVVVITMYGPVTHITHNIATLTVGKDGTWSYQFTGHQALQHGNNIFHVTTTGPDGHDLSGHNFTVDLTGSNADDNTPADTTPPDSPVITEVYDDQGVQHGPVANGGKTDDSMLNISGTAEGGSIVIISHKVEATGDTYIDGSAVADATGHWVFQMTKPFEPLFGNRIFTATATDAAGNHSADSNAWTVDYVDHNLDSNWTSGFESFESSDFYDLTNTPVMLSSGLKIQGVGSGETRLISSEIHDYIHNTWEVLDHHGNGLSTQQGNMDTLITLPGLTQSVSFEYCVAQEVTLYDAQHNVIDTITNTNYGEVGGEWQVFSYTAPADTAIASFSVGGGYSWFDNVRWGDEASSVTGLKTAAHQSDVKESADILSLAHIDASHKATAAVDMTDHVHNTLHLTANDVLSEAHANQFIHDGKQQLVITGDQGDEVDLKVADITHNEWLNAGVFTAGGVQYEVYQHLGSDAELLIQHGLDVQHVA</sequence>
<comment type="caution">
    <text evidence="3">The sequence shown here is derived from an EMBL/GenBank/DDBJ whole genome shotgun (WGS) entry which is preliminary data.</text>
</comment>
<proteinExistence type="predicted"/>
<feature type="region of interest" description="Disordered" evidence="1">
    <location>
        <begin position="139"/>
        <end position="163"/>
    </location>
</feature>
<dbReference type="NCBIfam" id="TIGR01965">
    <property type="entry name" value="VCBS_repeat"/>
    <property type="match status" value="1"/>
</dbReference>